<name>A0ABT2YMU8_9BURK</name>
<evidence type="ECO:0000256" key="1">
    <source>
        <dbReference type="SAM" id="MobiDB-lite"/>
    </source>
</evidence>
<keyword evidence="5" id="KW-1185">Reference proteome</keyword>
<dbReference type="RefSeq" id="WP_263573958.1">
    <property type="nucleotide sequence ID" value="NZ_JAJIRN010000018.1"/>
</dbReference>
<comment type="caution">
    <text evidence="4">The sequence shown here is derived from an EMBL/GenBank/DDBJ whole genome shotgun (WGS) entry which is preliminary data.</text>
</comment>
<sequence>MADRQAGKQTKPSTSAAPKVKLYNPRHPEQTLLYRTVAEHFETWLELASCGQFDGQGDLHTPSPYVELAFRKYLECGIFAYGFARARCEDCGHDYFVAFSCKGRGVCPSCNTRRMAETAAHLVDHVFPRLAVRQWVLSVPKRLRYFLSQRDGAALNTALRIFLRVIQNSLITRCPGAATVDAAALRIGAVAFIHRFGSSLNTHVHFHVCVIDGVFEVAVETTNAVSSAPLEVDLGTPALRFHPASEPDQAAIAQVQASTRKRILRAFVIRGFIEETDASDMLAYQHSGFSVDAAVCIAPADRAGLERLLRYCARPPFAMERRLHKRGADLVYHCPKPQSGGKQGDLILTPLELIDRIAALIPPPRIHRHRYYGVLAPNSPLRAAAVAMAQPQLPADETVVDASVIGSSGGGSPAQASQTEPVAPKRASAARYLWAALIARIYEVFPLLCPQCGGQMNLIA</sequence>
<accession>A0ABT2YMU8</accession>
<dbReference type="InterPro" id="IPR026889">
    <property type="entry name" value="Zn_Tnp"/>
</dbReference>
<feature type="domain" description="Transposase zinc-binding" evidence="3">
    <location>
        <begin position="60"/>
        <end position="139"/>
    </location>
</feature>
<dbReference type="Proteomes" id="UP001209701">
    <property type="component" value="Unassembled WGS sequence"/>
</dbReference>
<reference evidence="4 5" key="1">
    <citation type="submission" date="2021-11" db="EMBL/GenBank/DDBJ databases">
        <authorList>
            <person name="Liang Q."/>
            <person name="Mou H."/>
            <person name="Liu Z."/>
        </authorList>
    </citation>
    <scope>NUCLEOTIDE SEQUENCE [LARGE SCALE GENOMIC DNA]</scope>
    <source>
        <strain evidence="4 5">CHU3</strain>
    </source>
</reference>
<evidence type="ECO:0000313" key="5">
    <source>
        <dbReference type="Proteomes" id="UP001209701"/>
    </source>
</evidence>
<protein>
    <submittedName>
        <fullName evidence="4">IS91 family transposase</fullName>
    </submittedName>
</protein>
<dbReference type="NCBIfam" id="NF033538">
    <property type="entry name" value="transpos_IS91"/>
    <property type="match status" value="1"/>
</dbReference>
<dbReference type="InterPro" id="IPR054832">
    <property type="entry name" value="transpos_IS91"/>
</dbReference>
<feature type="region of interest" description="Disordered" evidence="1">
    <location>
        <begin position="1"/>
        <end position="21"/>
    </location>
</feature>
<dbReference type="Pfam" id="PF04986">
    <property type="entry name" value="Y2_Tnp"/>
    <property type="match status" value="1"/>
</dbReference>
<dbReference type="InterPro" id="IPR007069">
    <property type="entry name" value="Transposase_32"/>
</dbReference>
<feature type="non-terminal residue" evidence="4">
    <location>
        <position position="460"/>
    </location>
</feature>
<dbReference type="Pfam" id="PF14319">
    <property type="entry name" value="Zn_Tnp_IS91"/>
    <property type="match status" value="1"/>
</dbReference>
<gene>
    <name evidence="4" type="ORF">LNV07_25105</name>
</gene>
<organism evidence="4 5">
    <name type="scientific">Roseateles oligotrophus</name>
    <dbReference type="NCBI Taxonomy" id="1769250"/>
    <lineage>
        <taxon>Bacteria</taxon>
        <taxon>Pseudomonadati</taxon>
        <taxon>Pseudomonadota</taxon>
        <taxon>Betaproteobacteria</taxon>
        <taxon>Burkholderiales</taxon>
        <taxon>Sphaerotilaceae</taxon>
        <taxon>Roseateles</taxon>
    </lineage>
</organism>
<dbReference type="EMBL" id="JAJIRN010000018">
    <property type="protein sequence ID" value="MCV2371378.1"/>
    <property type="molecule type" value="Genomic_DNA"/>
</dbReference>
<evidence type="ECO:0000259" key="2">
    <source>
        <dbReference type="Pfam" id="PF04986"/>
    </source>
</evidence>
<feature type="domain" description="Transposase IS801/IS1294" evidence="2">
    <location>
        <begin position="188"/>
        <end position="378"/>
    </location>
</feature>
<evidence type="ECO:0000259" key="3">
    <source>
        <dbReference type="Pfam" id="PF14319"/>
    </source>
</evidence>
<proteinExistence type="predicted"/>
<evidence type="ECO:0000313" key="4">
    <source>
        <dbReference type="EMBL" id="MCV2371378.1"/>
    </source>
</evidence>
<feature type="compositionally biased region" description="Polar residues" evidence="1">
    <location>
        <begin position="7"/>
        <end position="16"/>
    </location>
</feature>